<keyword evidence="1" id="KW-1133">Transmembrane helix</keyword>
<dbReference type="RefSeq" id="WP_009588333.1">
    <property type="nucleotide sequence ID" value="NZ_AP025565.1"/>
</dbReference>
<dbReference type="PANTHER" id="PTHR43471">
    <property type="entry name" value="ABC TRANSPORTER PERMEASE"/>
    <property type="match status" value="1"/>
</dbReference>
<reference evidence="2" key="1">
    <citation type="journal article" date="2022" name="Clin. Infect. Dis.">
        <title>Association between Clostridium innocuum and antibiotic-associated diarrhea in adults and children: A cross-sectional study and comparative genomics analysis.</title>
        <authorList>
            <person name="Cherny K.E."/>
            <person name="Muscat E.B."/>
            <person name="Balaji A."/>
            <person name="Mukherjee J."/>
            <person name="Ozer E.A."/>
            <person name="Angarone M.P."/>
            <person name="Hauser A.R."/>
            <person name="Sichel J.S."/>
            <person name="Amponsah E."/>
            <person name="Kociolek L.K."/>
        </authorList>
    </citation>
    <scope>NUCLEOTIDE SEQUENCE</scope>
    <source>
        <strain evidence="2">NU1-AC-029v</strain>
    </source>
</reference>
<comment type="caution">
    <text evidence="2">The sequence shown here is derived from an EMBL/GenBank/DDBJ whole genome shotgun (WGS) entry which is preliminary data.</text>
</comment>
<evidence type="ECO:0000256" key="1">
    <source>
        <dbReference type="SAM" id="Phobius"/>
    </source>
</evidence>
<feature type="transmembrane region" description="Helical" evidence="1">
    <location>
        <begin position="417"/>
        <end position="439"/>
    </location>
</feature>
<keyword evidence="1" id="KW-0472">Membrane</keyword>
<dbReference type="AlphaFoldDB" id="A0AAP2XTX9"/>
<dbReference type="EMBL" id="JAKTMA010000045">
    <property type="protein sequence ID" value="MCR0234972.1"/>
    <property type="molecule type" value="Genomic_DNA"/>
</dbReference>
<proteinExistence type="predicted"/>
<accession>A0AAP2XTX9</accession>
<evidence type="ECO:0000313" key="2">
    <source>
        <dbReference type="EMBL" id="MCR0234972.1"/>
    </source>
</evidence>
<protein>
    <submittedName>
        <fullName evidence="2">ABC transporter permease subunit</fullName>
    </submittedName>
</protein>
<name>A0AAP2XTX9_CLOIN</name>
<feature type="transmembrane region" description="Helical" evidence="1">
    <location>
        <begin position="195"/>
        <end position="217"/>
    </location>
</feature>
<dbReference type="GO" id="GO:0005886">
    <property type="term" value="C:plasma membrane"/>
    <property type="evidence" value="ECO:0007669"/>
    <property type="project" value="UniProtKB-SubCell"/>
</dbReference>
<feature type="transmembrane region" description="Helical" evidence="1">
    <location>
        <begin position="251"/>
        <end position="272"/>
    </location>
</feature>
<dbReference type="Proteomes" id="UP001203972">
    <property type="component" value="Unassembled WGS sequence"/>
</dbReference>
<evidence type="ECO:0000313" key="3">
    <source>
        <dbReference type="Proteomes" id="UP001203972"/>
    </source>
</evidence>
<keyword evidence="1" id="KW-0812">Transmembrane</keyword>
<organism evidence="2 3">
    <name type="scientific">Clostridium innocuum</name>
    <dbReference type="NCBI Taxonomy" id="1522"/>
    <lineage>
        <taxon>Bacteria</taxon>
        <taxon>Bacillati</taxon>
        <taxon>Bacillota</taxon>
        <taxon>Clostridia</taxon>
        <taxon>Eubacteriales</taxon>
        <taxon>Clostridiaceae</taxon>
        <taxon>Clostridium</taxon>
    </lineage>
</organism>
<dbReference type="Pfam" id="PF12679">
    <property type="entry name" value="ABC2_membrane_2"/>
    <property type="match status" value="1"/>
</dbReference>
<sequence length="445" mass="51544">MMLEIKKLLRKRKLWIAMVCVLLCGVLSAVDLNEKAATEHRALYADALEAENKVKHQLFMLMTDDNAAYFKTLTQKSERLKSAIQNKDWRAVNKNYAEVNLLHARRVSALYATRNFDLYYREYVTKEDTLEALRKERKLPEFSDREISEDWANSYMDNDETQMFPYYQFTARFYDQLEKQGIATLTYSTTDSATLIVQFMRSLFPILPVILITLLCFDSIHEDRDSGVIKTLLSQPRKRICYLHQKIRTNLAALCAIFFIPLLLLSLCFGIFDHYERMQAPVLSNVQGLTSLEQMENTLAETEENNAMTYTLGITRYFSIPYQTQSPNSKFDFLPMWQFTGWCVLMALLVILFCMLLNMLFNAICRNKMTSLVLTLAILLLGMGIAQPANTETWYAWLPFTYFNPVDILSGYTSYTYLNGILTLGISCGLLYVATRWIFRKKDAA</sequence>
<feature type="transmembrane region" description="Helical" evidence="1">
    <location>
        <begin position="339"/>
        <end position="361"/>
    </location>
</feature>
<dbReference type="GeneID" id="61926150"/>
<gene>
    <name evidence="2" type="ORF">MKC95_19570</name>
</gene>
<dbReference type="GO" id="GO:0140359">
    <property type="term" value="F:ABC-type transporter activity"/>
    <property type="evidence" value="ECO:0007669"/>
    <property type="project" value="InterPro"/>
</dbReference>
<feature type="transmembrane region" description="Helical" evidence="1">
    <location>
        <begin position="373"/>
        <end position="397"/>
    </location>
</feature>